<dbReference type="RefSeq" id="WP_110827104.1">
    <property type="nucleotide sequence ID" value="NZ_QKLU01000001.1"/>
</dbReference>
<feature type="signal peptide" evidence="2">
    <location>
        <begin position="1"/>
        <end position="20"/>
    </location>
</feature>
<dbReference type="OrthoDB" id="5166556at2"/>
<organism evidence="4 5">
    <name type="scientific">Pedobacter nutrimenti</name>
    <dbReference type="NCBI Taxonomy" id="1241337"/>
    <lineage>
        <taxon>Bacteria</taxon>
        <taxon>Pseudomonadati</taxon>
        <taxon>Bacteroidota</taxon>
        <taxon>Sphingobacteriia</taxon>
        <taxon>Sphingobacteriales</taxon>
        <taxon>Sphingobacteriaceae</taxon>
        <taxon>Pedobacter</taxon>
    </lineage>
</organism>
<keyword evidence="4" id="KW-0378">Hydrolase</keyword>
<dbReference type="GO" id="GO:0006508">
    <property type="term" value="P:proteolysis"/>
    <property type="evidence" value="ECO:0007669"/>
    <property type="project" value="UniProtKB-KW"/>
</dbReference>
<protein>
    <submittedName>
        <fullName evidence="4">Transglutaminase-like putative cysteine protease</fullName>
    </submittedName>
</protein>
<feature type="domain" description="Transglutaminase-like" evidence="3">
    <location>
        <begin position="155"/>
        <end position="253"/>
    </location>
</feature>
<dbReference type="Gene3D" id="3.10.620.30">
    <property type="match status" value="1"/>
</dbReference>
<dbReference type="AlphaFoldDB" id="A0A318USD7"/>
<reference evidence="4 5" key="1">
    <citation type="submission" date="2018-06" db="EMBL/GenBank/DDBJ databases">
        <title>Genomic Encyclopedia of Archaeal and Bacterial Type Strains, Phase II (KMG-II): from individual species to whole genera.</title>
        <authorList>
            <person name="Goeker M."/>
        </authorList>
    </citation>
    <scope>NUCLEOTIDE SEQUENCE [LARGE SCALE GENOMIC DNA]</scope>
    <source>
        <strain evidence="4 5">DSM 27372</strain>
    </source>
</reference>
<evidence type="ECO:0000256" key="2">
    <source>
        <dbReference type="SAM" id="SignalP"/>
    </source>
</evidence>
<dbReference type="GO" id="GO:0008233">
    <property type="term" value="F:peptidase activity"/>
    <property type="evidence" value="ECO:0007669"/>
    <property type="project" value="UniProtKB-KW"/>
</dbReference>
<keyword evidence="4" id="KW-0645">Protease</keyword>
<evidence type="ECO:0000256" key="1">
    <source>
        <dbReference type="SAM" id="MobiDB-lite"/>
    </source>
</evidence>
<feature type="region of interest" description="Disordered" evidence="1">
    <location>
        <begin position="348"/>
        <end position="376"/>
    </location>
</feature>
<feature type="chain" id="PRO_5016360288" evidence="2">
    <location>
        <begin position="21"/>
        <end position="376"/>
    </location>
</feature>
<proteinExistence type="predicted"/>
<evidence type="ECO:0000313" key="5">
    <source>
        <dbReference type="Proteomes" id="UP000248198"/>
    </source>
</evidence>
<dbReference type="EMBL" id="QKLU01000001">
    <property type="protein sequence ID" value="PYF77015.1"/>
    <property type="molecule type" value="Genomic_DNA"/>
</dbReference>
<dbReference type="Proteomes" id="UP000248198">
    <property type="component" value="Unassembled WGS sequence"/>
</dbReference>
<dbReference type="SUPFAM" id="SSF54001">
    <property type="entry name" value="Cysteine proteinases"/>
    <property type="match status" value="1"/>
</dbReference>
<keyword evidence="2" id="KW-0732">Signal</keyword>
<name>A0A318USD7_9SPHI</name>
<feature type="compositionally biased region" description="Polar residues" evidence="1">
    <location>
        <begin position="353"/>
        <end position="376"/>
    </location>
</feature>
<dbReference type="InterPro" id="IPR002931">
    <property type="entry name" value="Transglutaminase-like"/>
</dbReference>
<evidence type="ECO:0000259" key="3">
    <source>
        <dbReference type="Pfam" id="PF01841"/>
    </source>
</evidence>
<evidence type="ECO:0000313" key="4">
    <source>
        <dbReference type="EMBL" id="PYF77015.1"/>
    </source>
</evidence>
<accession>A0A318USD7</accession>
<dbReference type="InterPro" id="IPR038765">
    <property type="entry name" value="Papain-like_cys_pep_sf"/>
</dbReference>
<dbReference type="Pfam" id="PF01841">
    <property type="entry name" value="Transglut_core"/>
    <property type="match status" value="1"/>
</dbReference>
<comment type="caution">
    <text evidence="4">The sequence shown here is derived from an EMBL/GenBank/DDBJ whole genome shotgun (WGS) entry which is preliminary data.</text>
</comment>
<gene>
    <name evidence="4" type="ORF">B0O44_101493</name>
</gene>
<sequence length="376" mass="43103">MTKKLVLIIILALLSKMNFAQELPTIRATSKIIDVRLGNKFYKSSGFISPEKKPDILSTSNLGEKVTLYTDVDSISVTIEPTTKFDFVILLNDTIKAYAQIKYKPSYLQILQTAAKYNFNDNRAIPKFEYQEKSDPNLIILRKEFKLDSIAGTGGEELKIINLLHWVHNLIPHNGNGENPAIKNALSMIKECKRDNRGLNCRGLASVLNECYLSLGIKSRFVTCMPKDTIFSDCHVINTVYLEGKKKWVWIDPTNDAYVMDEKGELLGIQEVRERLLTNKPLILNPDANWNHKSSVTKEDYLYNYMAKNLYRFQCILRSEYNSETWAKGKQFTYVELLPLDAFQQKPDKSINKNENAGTTSTNYKTNNPTLFWQTP</sequence>
<keyword evidence="5" id="KW-1185">Reference proteome</keyword>